<keyword evidence="2" id="KW-0378">Hydrolase</keyword>
<evidence type="ECO:0000256" key="5">
    <source>
        <dbReference type="SAM" id="SignalP"/>
    </source>
</evidence>
<feature type="chain" id="PRO_5041917418" description="1-alkyl-2-acetylglycerophosphocholine esterase" evidence="5">
    <location>
        <begin position="20"/>
        <end position="386"/>
    </location>
</feature>
<dbReference type="Proteomes" id="UP001278766">
    <property type="component" value="Unassembled WGS sequence"/>
</dbReference>
<evidence type="ECO:0000256" key="3">
    <source>
        <dbReference type="ARBA" id="ARBA00022963"/>
    </source>
</evidence>
<dbReference type="EC" id="3.1.1.47" evidence="1"/>
<evidence type="ECO:0000256" key="1">
    <source>
        <dbReference type="ARBA" id="ARBA00013201"/>
    </source>
</evidence>
<reference evidence="6" key="2">
    <citation type="submission" date="2023-06" db="EMBL/GenBank/DDBJ databases">
        <authorList>
            <consortium name="Lawrence Berkeley National Laboratory"/>
            <person name="Haridas S."/>
            <person name="Hensen N."/>
            <person name="Bonometti L."/>
            <person name="Westerberg I."/>
            <person name="Brannstrom I.O."/>
            <person name="Guillou S."/>
            <person name="Cros-Aarteil S."/>
            <person name="Calhoun S."/>
            <person name="Kuo A."/>
            <person name="Mondo S."/>
            <person name="Pangilinan J."/>
            <person name="Riley R."/>
            <person name="Labutti K."/>
            <person name="Andreopoulos B."/>
            <person name="Lipzen A."/>
            <person name="Chen C."/>
            <person name="Yanf M."/>
            <person name="Daum C."/>
            <person name="Ng V."/>
            <person name="Clum A."/>
            <person name="Steindorff A."/>
            <person name="Ohm R."/>
            <person name="Martin F."/>
            <person name="Silar P."/>
            <person name="Natvig D."/>
            <person name="Lalanne C."/>
            <person name="Gautier V."/>
            <person name="Ament-Velasquez S.L."/>
            <person name="Kruys A."/>
            <person name="Hutchinson M.I."/>
            <person name="Powell A.J."/>
            <person name="Barry K."/>
            <person name="Miller A.N."/>
            <person name="Grigoriev I.V."/>
            <person name="Debuchy R."/>
            <person name="Gladieux P."/>
            <person name="Thoren M.H."/>
            <person name="Johannesson H."/>
        </authorList>
    </citation>
    <scope>NUCLEOTIDE SEQUENCE</scope>
    <source>
        <strain evidence="6">CBS 168.71</strain>
    </source>
</reference>
<proteinExistence type="predicted"/>
<dbReference type="Gene3D" id="3.40.50.1820">
    <property type="entry name" value="alpha/beta hydrolase"/>
    <property type="match status" value="1"/>
</dbReference>
<keyword evidence="7" id="KW-1185">Reference proteome</keyword>
<evidence type="ECO:0000313" key="7">
    <source>
        <dbReference type="Proteomes" id="UP001278766"/>
    </source>
</evidence>
<organism evidence="6 7">
    <name type="scientific">Chaetomium fimeti</name>
    <dbReference type="NCBI Taxonomy" id="1854472"/>
    <lineage>
        <taxon>Eukaryota</taxon>
        <taxon>Fungi</taxon>
        <taxon>Dikarya</taxon>
        <taxon>Ascomycota</taxon>
        <taxon>Pezizomycotina</taxon>
        <taxon>Sordariomycetes</taxon>
        <taxon>Sordariomycetidae</taxon>
        <taxon>Sordariales</taxon>
        <taxon>Chaetomiaceae</taxon>
        <taxon>Chaetomium</taxon>
    </lineage>
</organism>
<dbReference type="GeneID" id="87842555"/>
<dbReference type="PANTHER" id="PTHR10272:SF14">
    <property type="entry name" value="PAF ACETYLHYDROLASE FAMILY PROTEIN"/>
    <property type="match status" value="1"/>
</dbReference>
<keyword evidence="3" id="KW-0442">Lipid degradation</keyword>
<gene>
    <name evidence="6" type="ORF">B0H64DRAFT_423433</name>
</gene>
<keyword evidence="5" id="KW-0732">Signal</keyword>
<name>A0AAE0LTP0_9PEZI</name>
<comment type="caution">
    <text evidence="6">The sequence shown here is derived from an EMBL/GenBank/DDBJ whole genome shotgun (WGS) entry which is preliminary data.</text>
</comment>
<dbReference type="RefSeq" id="XP_062660666.1">
    <property type="nucleotide sequence ID" value="XM_062805607.1"/>
</dbReference>
<evidence type="ECO:0000313" key="6">
    <source>
        <dbReference type="EMBL" id="KAK3297152.1"/>
    </source>
</evidence>
<accession>A0AAE0LTP0</accession>
<sequence>MKLSHLLPAALSGAGLIHAAVLPAPDSPYKVQWTSTELVDPARPDPFNATHARRIMISRFTPVHPRDCVRTCRVPYMNAFMSSVEDAIIDAFVGADIGWPHGVLGRMELELCCAVRAPHNTNTKVHDPHHHRRFPTILYGTGRNTTRLLYSAAAQHLASVGYEVVVMDHPYETDAVQFPDGSVIYGGRVPRDPDAVEALAAALDVRSRDTTLVLDYLGVGRDEKGVVGFVGDSFGGPAAADVMRKDARVGAGVNMDGMMFGPAVDEGVEGPFLMFGSPGHNSSSDETWERFFNATGENYPRSWMKELSLEGAIHGLLIDFALVADVAGLRGDDKQVVGNLIGTITGARTMEILRAYLSDFFEFTLDGKGKGLLAGPSKKYPEVLFL</sequence>
<evidence type="ECO:0000256" key="4">
    <source>
        <dbReference type="ARBA" id="ARBA00023098"/>
    </source>
</evidence>
<reference evidence="6" key="1">
    <citation type="journal article" date="2023" name="Mol. Phylogenet. Evol.">
        <title>Genome-scale phylogeny and comparative genomics of the fungal order Sordariales.</title>
        <authorList>
            <person name="Hensen N."/>
            <person name="Bonometti L."/>
            <person name="Westerberg I."/>
            <person name="Brannstrom I.O."/>
            <person name="Guillou S."/>
            <person name="Cros-Aarteil S."/>
            <person name="Calhoun S."/>
            <person name="Haridas S."/>
            <person name="Kuo A."/>
            <person name="Mondo S."/>
            <person name="Pangilinan J."/>
            <person name="Riley R."/>
            <person name="LaButti K."/>
            <person name="Andreopoulos B."/>
            <person name="Lipzen A."/>
            <person name="Chen C."/>
            <person name="Yan M."/>
            <person name="Daum C."/>
            <person name="Ng V."/>
            <person name="Clum A."/>
            <person name="Steindorff A."/>
            <person name="Ohm R.A."/>
            <person name="Martin F."/>
            <person name="Silar P."/>
            <person name="Natvig D.O."/>
            <person name="Lalanne C."/>
            <person name="Gautier V."/>
            <person name="Ament-Velasquez S.L."/>
            <person name="Kruys A."/>
            <person name="Hutchinson M.I."/>
            <person name="Powell A.J."/>
            <person name="Barry K."/>
            <person name="Miller A.N."/>
            <person name="Grigoriev I.V."/>
            <person name="Debuchy R."/>
            <person name="Gladieux P."/>
            <person name="Hiltunen Thoren M."/>
            <person name="Johannesson H."/>
        </authorList>
    </citation>
    <scope>NUCLEOTIDE SEQUENCE</scope>
    <source>
        <strain evidence="6">CBS 168.71</strain>
    </source>
</reference>
<feature type="signal peptide" evidence="5">
    <location>
        <begin position="1"/>
        <end position="19"/>
    </location>
</feature>
<dbReference type="GO" id="GO:0003847">
    <property type="term" value="F:1-alkyl-2-acetylglycerophosphocholine esterase activity"/>
    <property type="evidence" value="ECO:0007669"/>
    <property type="project" value="UniProtKB-EC"/>
</dbReference>
<dbReference type="AlphaFoldDB" id="A0AAE0LTP0"/>
<dbReference type="GO" id="GO:0016042">
    <property type="term" value="P:lipid catabolic process"/>
    <property type="evidence" value="ECO:0007669"/>
    <property type="project" value="UniProtKB-KW"/>
</dbReference>
<keyword evidence="4" id="KW-0443">Lipid metabolism</keyword>
<dbReference type="EMBL" id="JAUEPN010000003">
    <property type="protein sequence ID" value="KAK3297152.1"/>
    <property type="molecule type" value="Genomic_DNA"/>
</dbReference>
<protein>
    <recommendedName>
        <fullName evidence="1">1-alkyl-2-acetylglycerophosphocholine esterase</fullName>
        <ecNumber evidence="1">3.1.1.47</ecNumber>
    </recommendedName>
</protein>
<dbReference type="PANTHER" id="PTHR10272">
    <property type="entry name" value="PLATELET-ACTIVATING FACTOR ACETYLHYDROLASE"/>
    <property type="match status" value="1"/>
</dbReference>
<dbReference type="SUPFAM" id="SSF53474">
    <property type="entry name" value="alpha/beta-Hydrolases"/>
    <property type="match status" value="1"/>
</dbReference>
<dbReference type="InterPro" id="IPR029058">
    <property type="entry name" value="AB_hydrolase_fold"/>
</dbReference>
<dbReference type="Pfam" id="PF03403">
    <property type="entry name" value="PAF-AH_p_II"/>
    <property type="match status" value="1"/>
</dbReference>
<evidence type="ECO:0000256" key="2">
    <source>
        <dbReference type="ARBA" id="ARBA00022801"/>
    </source>
</evidence>